<dbReference type="Pfam" id="PF00847">
    <property type="entry name" value="AP2"/>
    <property type="match status" value="1"/>
</dbReference>
<evidence type="ECO:0000256" key="2">
    <source>
        <dbReference type="ARBA" id="ARBA00023015"/>
    </source>
</evidence>
<reference evidence="8 9" key="1">
    <citation type="journal article" date="2024" name="Nat. Commun.">
        <title>Phylogenomics reveals the evolutionary origins of lichenization in chlorophyte algae.</title>
        <authorList>
            <person name="Puginier C."/>
            <person name="Libourel C."/>
            <person name="Otte J."/>
            <person name="Skaloud P."/>
            <person name="Haon M."/>
            <person name="Grisel S."/>
            <person name="Petersen M."/>
            <person name="Berrin J.G."/>
            <person name="Delaux P.M."/>
            <person name="Dal Grande F."/>
            <person name="Keller J."/>
        </authorList>
    </citation>
    <scope>NUCLEOTIDE SEQUENCE [LARGE SCALE GENOMIC DNA]</scope>
    <source>
        <strain evidence="8 9">SAG 245.80</strain>
    </source>
</reference>
<dbReference type="Proteomes" id="UP001445335">
    <property type="component" value="Unassembled WGS sequence"/>
</dbReference>
<sequence>MHQGKVPAGAGGAAPAAPAAADGNYNPHSNSDTERASHKRGPRGNSSRFRGVTRHRRTRRWEAHIWDNKKQVYLGGYDSEEHAGKAHDVMALKCRGGASPLNFAMGEYAELLPMLAKLSKEEVVLLLRRQSKGFARDTSRARAAARARPRALAPAAAVRAAAAALEPDAPADADAPGADMNPHSPLGALTVAAAAAATAPNAGWGRSEAPGRRTAPQRVATPALGVGHLPPQSQSPPIMLPAPMAWASAPTAMLLDQLCAAHAVAVRPPASGHFAPDELLAFHGHTSSPALRFQSSLGHGGAVGGSVPAAGLGRASMAGGAPGSPGAGAQAPY</sequence>
<keyword evidence="9" id="KW-1185">Reference proteome</keyword>
<dbReference type="EMBL" id="JALJOU010000062">
    <property type="protein sequence ID" value="KAK9826847.1"/>
    <property type="molecule type" value="Genomic_DNA"/>
</dbReference>
<dbReference type="SUPFAM" id="SSF54171">
    <property type="entry name" value="DNA-binding domain"/>
    <property type="match status" value="1"/>
</dbReference>
<dbReference type="PANTHER" id="PTHR32467:SF90">
    <property type="entry name" value="AP2-LIKE ETHYLENE-RESPONSIVE TRANSCRIPTION FACTOR AIL1"/>
    <property type="match status" value="1"/>
</dbReference>
<feature type="region of interest" description="Disordered" evidence="6">
    <location>
        <begin position="1"/>
        <end position="57"/>
    </location>
</feature>
<evidence type="ECO:0000313" key="8">
    <source>
        <dbReference type="EMBL" id="KAK9826847.1"/>
    </source>
</evidence>
<gene>
    <name evidence="8" type="ORF">WJX81_007439</name>
</gene>
<feature type="domain" description="AP2/ERF" evidence="7">
    <location>
        <begin position="48"/>
        <end position="104"/>
    </location>
</feature>
<evidence type="ECO:0000313" key="9">
    <source>
        <dbReference type="Proteomes" id="UP001445335"/>
    </source>
</evidence>
<evidence type="ECO:0000256" key="4">
    <source>
        <dbReference type="ARBA" id="ARBA00023163"/>
    </source>
</evidence>
<dbReference type="InterPro" id="IPR036955">
    <property type="entry name" value="AP2/ERF_dom_sf"/>
</dbReference>
<dbReference type="GO" id="GO:0003677">
    <property type="term" value="F:DNA binding"/>
    <property type="evidence" value="ECO:0007669"/>
    <property type="project" value="UniProtKB-KW"/>
</dbReference>
<proteinExistence type="predicted"/>
<evidence type="ECO:0000256" key="1">
    <source>
        <dbReference type="ARBA" id="ARBA00004123"/>
    </source>
</evidence>
<dbReference type="CDD" id="cd00018">
    <property type="entry name" value="AP2"/>
    <property type="match status" value="1"/>
</dbReference>
<evidence type="ECO:0000256" key="5">
    <source>
        <dbReference type="ARBA" id="ARBA00023242"/>
    </source>
</evidence>
<dbReference type="PROSITE" id="PS51032">
    <property type="entry name" value="AP2_ERF"/>
    <property type="match status" value="1"/>
</dbReference>
<dbReference type="PANTHER" id="PTHR32467">
    <property type="entry name" value="AP2-LIKE ETHYLENE-RESPONSIVE TRANSCRIPTION FACTOR"/>
    <property type="match status" value="1"/>
</dbReference>
<dbReference type="InterPro" id="IPR016177">
    <property type="entry name" value="DNA-bd_dom_sf"/>
</dbReference>
<organism evidence="8 9">
    <name type="scientific">Elliptochloris bilobata</name>
    <dbReference type="NCBI Taxonomy" id="381761"/>
    <lineage>
        <taxon>Eukaryota</taxon>
        <taxon>Viridiplantae</taxon>
        <taxon>Chlorophyta</taxon>
        <taxon>core chlorophytes</taxon>
        <taxon>Trebouxiophyceae</taxon>
        <taxon>Trebouxiophyceae incertae sedis</taxon>
        <taxon>Elliptochloris clade</taxon>
        <taxon>Elliptochloris</taxon>
    </lineage>
</organism>
<evidence type="ECO:0000256" key="6">
    <source>
        <dbReference type="SAM" id="MobiDB-lite"/>
    </source>
</evidence>
<keyword evidence="2" id="KW-0805">Transcription regulation</keyword>
<comment type="subcellular location">
    <subcellularLocation>
        <location evidence="1">Nucleus</location>
    </subcellularLocation>
</comment>
<evidence type="ECO:0000256" key="3">
    <source>
        <dbReference type="ARBA" id="ARBA00023125"/>
    </source>
</evidence>
<dbReference type="SMART" id="SM00380">
    <property type="entry name" value="AP2"/>
    <property type="match status" value="1"/>
</dbReference>
<keyword evidence="3" id="KW-0238">DNA-binding</keyword>
<protein>
    <recommendedName>
        <fullName evidence="7">AP2/ERF domain-containing protein</fullName>
    </recommendedName>
</protein>
<dbReference type="AlphaFoldDB" id="A0AAW1R0E6"/>
<keyword evidence="5" id="KW-0539">Nucleus</keyword>
<comment type="caution">
    <text evidence="8">The sequence shown here is derived from an EMBL/GenBank/DDBJ whole genome shotgun (WGS) entry which is preliminary data.</text>
</comment>
<dbReference type="GO" id="GO:0005634">
    <property type="term" value="C:nucleus"/>
    <property type="evidence" value="ECO:0007669"/>
    <property type="project" value="UniProtKB-SubCell"/>
</dbReference>
<dbReference type="GO" id="GO:0003700">
    <property type="term" value="F:DNA-binding transcription factor activity"/>
    <property type="evidence" value="ECO:0007669"/>
    <property type="project" value="InterPro"/>
</dbReference>
<dbReference type="Gene3D" id="3.30.730.10">
    <property type="entry name" value="AP2/ERF domain"/>
    <property type="match status" value="1"/>
</dbReference>
<keyword evidence="4" id="KW-0804">Transcription</keyword>
<accession>A0AAW1R0E6</accession>
<name>A0AAW1R0E6_9CHLO</name>
<dbReference type="InterPro" id="IPR001471">
    <property type="entry name" value="AP2/ERF_dom"/>
</dbReference>
<evidence type="ECO:0000259" key="7">
    <source>
        <dbReference type="PROSITE" id="PS51032"/>
    </source>
</evidence>